<dbReference type="PANTHER" id="PTHR43711">
    <property type="entry name" value="TWO-COMPONENT HISTIDINE KINASE"/>
    <property type="match status" value="1"/>
</dbReference>
<dbReference type="InterPro" id="IPR003594">
    <property type="entry name" value="HATPase_dom"/>
</dbReference>
<dbReference type="RefSeq" id="WP_252112705.1">
    <property type="nucleotide sequence ID" value="NZ_JAMSHT010000001.1"/>
</dbReference>
<dbReference type="InterPro" id="IPR036890">
    <property type="entry name" value="HATPase_C_sf"/>
</dbReference>
<dbReference type="PANTHER" id="PTHR43711:SF26">
    <property type="entry name" value="SENSOR HISTIDINE KINASE RCSC"/>
    <property type="match status" value="1"/>
</dbReference>
<dbReference type="InterPro" id="IPR050736">
    <property type="entry name" value="Sensor_HK_Regulatory"/>
</dbReference>
<comment type="caution">
    <text evidence="7">The sequence shown here is derived from an EMBL/GenBank/DDBJ whole genome shotgun (WGS) entry which is preliminary data.</text>
</comment>
<evidence type="ECO:0000256" key="4">
    <source>
        <dbReference type="ARBA" id="ARBA00022777"/>
    </source>
</evidence>
<organism evidence="7 8">
    <name type="scientific">Sphingomicrobium sediminis</name>
    <dbReference type="NCBI Taxonomy" id="2950949"/>
    <lineage>
        <taxon>Bacteria</taxon>
        <taxon>Pseudomonadati</taxon>
        <taxon>Pseudomonadota</taxon>
        <taxon>Alphaproteobacteria</taxon>
        <taxon>Sphingomonadales</taxon>
        <taxon>Sphingomonadaceae</taxon>
        <taxon>Sphingomicrobium</taxon>
    </lineage>
</organism>
<name>A0A9X2EHV5_9SPHN</name>
<dbReference type="EC" id="2.7.13.3" evidence="2"/>
<evidence type="ECO:0000259" key="6">
    <source>
        <dbReference type="PROSITE" id="PS50109"/>
    </source>
</evidence>
<dbReference type="PROSITE" id="PS50109">
    <property type="entry name" value="HIS_KIN"/>
    <property type="match status" value="1"/>
</dbReference>
<dbReference type="Pfam" id="PF02518">
    <property type="entry name" value="HATPase_c"/>
    <property type="match status" value="1"/>
</dbReference>
<dbReference type="GO" id="GO:0004673">
    <property type="term" value="F:protein histidine kinase activity"/>
    <property type="evidence" value="ECO:0007669"/>
    <property type="project" value="UniProtKB-EC"/>
</dbReference>
<keyword evidence="5" id="KW-0902">Two-component regulatory system</keyword>
<proteinExistence type="predicted"/>
<dbReference type="SUPFAM" id="SSF55874">
    <property type="entry name" value="ATPase domain of HSP90 chaperone/DNA topoisomerase II/histidine kinase"/>
    <property type="match status" value="1"/>
</dbReference>
<comment type="catalytic activity">
    <reaction evidence="1">
        <text>ATP + protein L-histidine = ADP + protein N-phospho-L-histidine.</text>
        <dbReference type="EC" id="2.7.13.3"/>
    </reaction>
</comment>
<dbReference type="AlphaFoldDB" id="A0A9X2EHV5"/>
<dbReference type="SMART" id="SM00387">
    <property type="entry name" value="HATPase_c"/>
    <property type="match status" value="1"/>
</dbReference>
<dbReference type="GO" id="GO:0000160">
    <property type="term" value="P:phosphorelay signal transduction system"/>
    <property type="evidence" value="ECO:0007669"/>
    <property type="project" value="UniProtKB-KW"/>
</dbReference>
<gene>
    <name evidence="7" type="ORF">NDO55_04160</name>
</gene>
<dbReference type="Gene3D" id="3.30.565.10">
    <property type="entry name" value="Histidine kinase-like ATPase, C-terminal domain"/>
    <property type="match status" value="1"/>
</dbReference>
<evidence type="ECO:0000313" key="8">
    <source>
        <dbReference type="Proteomes" id="UP001155128"/>
    </source>
</evidence>
<evidence type="ECO:0000256" key="1">
    <source>
        <dbReference type="ARBA" id="ARBA00000085"/>
    </source>
</evidence>
<protein>
    <recommendedName>
        <fullName evidence="2">histidine kinase</fullName>
        <ecNumber evidence="2">2.7.13.3</ecNumber>
    </recommendedName>
</protein>
<keyword evidence="8" id="KW-1185">Reference proteome</keyword>
<evidence type="ECO:0000256" key="2">
    <source>
        <dbReference type="ARBA" id="ARBA00012438"/>
    </source>
</evidence>
<accession>A0A9X2EHV5</accession>
<keyword evidence="3" id="KW-0808">Transferase</keyword>
<dbReference type="InterPro" id="IPR005467">
    <property type="entry name" value="His_kinase_dom"/>
</dbReference>
<dbReference type="Proteomes" id="UP001155128">
    <property type="component" value="Unassembled WGS sequence"/>
</dbReference>
<evidence type="ECO:0000313" key="7">
    <source>
        <dbReference type="EMBL" id="MCM8557011.1"/>
    </source>
</evidence>
<evidence type="ECO:0000256" key="3">
    <source>
        <dbReference type="ARBA" id="ARBA00022679"/>
    </source>
</evidence>
<keyword evidence="4 7" id="KW-0418">Kinase</keyword>
<dbReference type="PRINTS" id="PR00344">
    <property type="entry name" value="BCTRLSENSOR"/>
</dbReference>
<feature type="domain" description="Histidine kinase" evidence="6">
    <location>
        <begin position="227"/>
        <end position="435"/>
    </location>
</feature>
<sequence>MVTTMNGEIQVEAVTLPVCGAVDADGRLVAADDALYALQAAAGRALGDPLAIPQLAAVTREALKRQTGLRRSIIAASEEQDFELRVHVAPDNGGVAIQIEQWTARPRGLARFTGAEEPTANVFKVDHRARLVDVPPAVAQRFGVDLDILPRPLTDLVTMLPNKDGTIPFLDAIARGEAFSRQRGVVRSADFRFAFSGEPELDDEGELKGFVMTILNSDAPAEAKPESLNDTLRSPLNRIIEAADQIVDRSDGPLRSDYANYAGDIATAGRHLLSVIRSMSQKVQPDKGIVDLVSLAKEATSMAGGDALRAGVDFELDEDEPTKSAVGEARAILQVLVNILGNAIRHSPDGGTVAIVFDEDAQWAFVTIADQGPGIARADQNKIFERYERLGETSSDNAGLGLAISRRLARSMGGDILLESAAGEGARFTLKLPKA</sequence>
<dbReference type="EMBL" id="JAMSHT010000001">
    <property type="protein sequence ID" value="MCM8557011.1"/>
    <property type="molecule type" value="Genomic_DNA"/>
</dbReference>
<dbReference type="InterPro" id="IPR004358">
    <property type="entry name" value="Sig_transdc_His_kin-like_C"/>
</dbReference>
<dbReference type="CDD" id="cd00075">
    <property type="entry name" value="HATPase"/>
    <property type="match status" value="1"/>
</dbReference>
<evidence type="ECO:0000256" key="5">
    <source>
        <dbReference type="ARBA" id="ARBA00023012"/>
    </source>
</evidence>
<reference evidence="7" key="1">
    <citation type="submission" date="2022-06" db="EMBL/GenBank/DDBJ databases">
        <title>Sphingomicrobium sedimins sp. nov., a marine bacterium isolated from tidal flat.</title>
        <authorList>
            <person name="Kim C.-H."/>
            <person name="Yoo Y."/>
            <person name="Kim J.-J."/>
        </authorList>
    </citation>
    <scope>NUCLEOTIDE SEQUENCE</scope>
    <source>
        <strain evidence="7">GRR-S6-50</strain>
    </source>
</reference>